<reference evidence="1 2" key="1">
    <citation type="submission" date="2021-06" db="EMBL/GenBank/DDBJ databases">
        <title>Caerostris extrusa draft genome.</title>
        <authorList>
            <person name="Kono N."/>
            <person name="Arakawa K."/>
        </authorList>
    </citation>
    <scope>NUCLEOTIDE SEQUENCE [LARGE SCALE GENOMIC DNA]</scope>
</reference>
<gene>
    <name evidence="1" type="ORF">CEXT_398811</name>
</gene>
<name>A0AAV4PLI2_CAEEX</name>
<comment type="caution">
    <text evidence="1">The sequence shown here is derived from an EMBL/GenBank/DDBJ whole genome shotgun (WGS) entry which is preliminary data.</text>
</comment>
<proteinExistence type="predicted"/>
<keyword evidence="2" id="KW-1185">Reference proteome</keyword>
<dbReference type="Proteomes" id="UP001054945">
    <property type="component" value="Unassembled WGS sequence"/>
</dbReference>
<evidence type="ECO:0000313" key="1">
    <source>
        <dbReference type="EMBL" id="GIX97873.1"/>
    </source>
</evidence>
<evidence type="ECO:0000313" key="2">
    <source>
        <dbReference type="Proteomes" id="UP001054945"/>
    </source>
</evidence>
<organism evidence="1 2">
    <name type="scientific">Caerostris extrusa</name>
    <name type="common">Bark spider</name>
    <name type="synonym">Caerostris bankana</name>
    <dbReference type="NCBI Taxonomy" id="172846"/>
    <lineage>
        <taxon>Eukaryota</taxon>
        <taxon>Metazoa</taxon>
        <taxon>Ecdysozoa</taxon>
        <taxon>Arthropoda</taxon>
        <taxon>Chelicerata</taxon>
        <taxon>Arachnida</taxon>
        <taxon>Araneae</taxon>
        <taxon>Araneomorphae</taxon>
        <taxon>Entelegynae</taxon>
        <taxon>Araneoidea</taxon>
        <taxon>Araneidae</taxon>
        <taxon>Caerostris</taxon>
    </lineage>
</organism>
<protein>
    <submittedName>
        <fullName evidence="1">Uncharacterized protein</fullName>
    </submittedName>
</protein>
<accession>A0AAV4PLI2</accession>
<dbReference type="EMBL" id="BPLR01004832">
    <property type="protein sequence ID" value="GIX97873.1"/>
    <property type="molecule type" value="Genomic_DNA"/>
</dbReference>
<dbReference type="AlphaFoldDB" id="A0AAV4PLI2"/>
<sequence length="83" mass="8803">MVGKKPPPSTTNSPSPICRGHVFDGRGGVVSLTVWAGTCSMPGLHGPATAGNGKNSSKTLRPWRFSFSQLFPHPEDSRLVRSA</sequence>